<gene>
    <name evidence="6" type="primary">LOC106813735</name>
</gene>
<evidence type="ECO:0000313" key="5">
    <source>
        <dbReference type="Proteomes" id="UP000695022"/>
    </source>
</evidence>
<dbReference type="InterPro" id="IPR036116">
    <property type="entry name" value="FN3_sf"/>
</dbReference>
<keyword evidence="1" id="KW-0433">Leucine-rich repeat</keyword>
<keyword evidence="5" id="KW-1185">Reference proteome</keyword>
<dbReference type="SUPFAM" id="SSF52075">
    <property type="entry name" value="Outer arm dynein light chain 1"/>
    <property type="match status" value="1"/>
</dbReference>
<dbReference type="SMART" id="SM00369">
    <property type="entry name" value="LRR_TYP"/>
    <property type="match status" value="16"/>
</dbReference>
<evidence type="ECO:0000256" key="3">
    <source>
        <dbReference type="SAM" id="MobiDB-lite"/>
    </source>
</evidence>
<evidence type="ECO:0000313" key="6">
    <source>
        <dbReference type="RefSeq" id="XP_014673439.1"/>
    </source>
</evidence>
<dbReference type="Pfam" id="PF13855">
    <property type="entry name" value="LRR_8"/>
    <property type="match status" value="6"/>
</dbReference>
<dbReference type="SUPFAM" id="SSF52058">
    <property type="entry name" value="L domain-like"/>
    <property type="match status" value="3"/>
</dbReference>
<proteinExistence type="predicted"/>
<dbReference type="GeneID" id="106813735"/>
<feature type="domain" description="Fibronectin type-III" evidence="4">
    <location>
        <begin position="1007"/>
        <end position="1108"/>
    </location>
</feature>
<dbReference type="PROSITE" id="PS50853">
    <property type="entry name" value="FN3"/>
    <property type="match status" value="1"/>
</dbReference>
<sequence length="1144" mass="127752">CYCVAADKSLRCDADLGDVHSSLRDVPRTDRELLIEYGGYATLAQRHLPARAERVYLPGNKISAVDNDALPADVAHLSLGDNKLTQFPTAALRHLENLAELDLRRNDIERLGPDAAPGMPALRRLDLSYNGLSAIDDEAFRGFAGDLTDIDLSHNALTELGESLQYFPNLRSLNVDDNRVSNIKLDLGLLNTAKLEEFSAANNQLQRIEKHAWWRMGTTLRRLNLAGNRLVDVPYMAVRFLKSLESLDLSNNDIARLYNTFPFKFDELRELYLSCNRISEIQPIFFFWVSNSLDLLDLSHNRISNITDDTFGYLPQLGSLDLSHNEIRNLKVGQMSFMQRLRSLNLSFNRIRYIPEQVFIGLINVENIDLSHNEIWDIPTLVFRAVNPTIRIVKIQNNFISKVSAFAFSCLNLMRLDASCNMISSVDFSAFANSRFVTFIDLSHNRLAELPGQLFGTTGRVEELVLSFNDFADLDAKALEGVDYWLNSTRGFTLRLDNNRFTSVPSDVLKAIPTLGTLDLSHNLIASVGVDDFAGVFRLVYLNLSSNELTNIDAGSFTGLQLDSLNLSDNPGLATTLSADTLRGALVGELVLDNVGFATLPDLSLDDAEVTSLRLRGNRLTDLPDGALYRDTEQLDVSSNAFTAVPTHLWASLPKLRKLDLSGNPIGEISADSFRGLENLEELRLNDLASLRRFDATAVRGLTNLRTLEVTNLPVSDLRIDGLCQLQRLETLSVQVSSLQRPICDSLNPRLTSFHLMGTNLESVSEAALIPPYWTETSHARTADGRGQQVKSFALTNTRVMTDGRDASCLEMTYTKPLAPAPHNSRYDNHIHHQGDPVYHASNHNATYPSLHQAWPNYSAPYPSLHQAWPNYSAPYPSLYQAWPNYSATYPSLTYPWSNYSAPYSSVHKAWPNYSATYPSLNYAWSNYSAPYSSLHQTWPNYSATYPSLNYAWQTTPRQTTPRQTTPRQTPKPTTTTRQPTTSAQPNIIIETTYSPKTWPPMTDPTFEGNIQLYQMDCQQTYITIGWHVKSTIKDAISGFRVYEQEGDYGDIVESFELNNMARYHVVDHLKPGTNYTLCVSIVIGDALAAAPGKGDDSACITVMTIPKDFKVFRIAFSSAALAGGACVLYAFAKNEIGQVLMGR</sequence>
<evidence type="ECO:0000256" key="2">
    <source>
        <dbReference type="ARBA" id="ARBA00022737"/>
    </source>
</evidence>
<accession>A0ABM1EML8</accession>
<dbReference type="RefSeq" id="XP_014673439.1">
    <property type="nucleotide sequence ID" value="XM_014817953.1"/>
</dbReference>
<dbReference type="SUPFAM" id="SSF49265">
    <property type="entry name" value="Fibronectin type III"/>
    <property type="match status" value="1"/>
</dbReference>
<dbReference type="PRINTS" id="PR00019">
    <property type="entry name" value="LEURICHRPT"/>
</dbReference>
<reference evidence="6" key="1">
    <citation type="submission" date="2025-08" db="UniProtKB">
        <authorList>
            <consortium name="RefSeq"/>
        </authorList>
    </citation>
    <scope>IDENTIFICATION</scope>
</reference>
<dbReference type="InterPro" id="IPR001611">
    <property type="entry name" value="Leu-rich_rpt"/>
</dbReference>
<dbReference type="Gene3D" id="3.80.10.10">
    <property type="entry name" value="Ribonuclease Inhibitor"/>
    <property type="match status" value="4"/>
</dbReference>
<dbReference type="InterPro" id="IPR003961">
    <property type="entry name" value="FN3_dom"/>
</dbReference>
<dbReference type="InterPro" id="IPR032675">
    <property type="entry name" value="LRR_dom_sf"/>
</dbReference>
<organism evidence="5 6">
    <name type="scientific">Priapulus caudatus</name>
    <name type="common">Priapulid worm</name>
    <dbReference type="NCBI Taxonomy" id="37621"/>
    <lineage>
        <taxon>Eukaryota</taxon>
        <taxon>Metazoa</taxon>
        <taxon>Ecdysozoa</taxon>
        <taxon>Scalidophora</taxon>
        <taxon>Priapulida</taxon>
        <taxon>Priapulimorpha</taxon>
        <taxon>Priapulimorphida</taxon>
        <taxon>Priapulidae</taxon>
        <taxon>Priapulus</taxon>
    </lineage>
</organism>
<feature type="compositionally biased region" description="Low complexity" evidence="3">
    <location>
        <begin position="955"/>
        <end position="982"/>
    </location>
</feature>
<dbReference type="CDD" id="cd00063">
    <property type="entry name" value="FN3"/>
    <property type="match status" value="1"/>
</dbReference>
<name>A0ABM1EML8_PRICU</name>
<feature type="region of interest" description="Disordered" evidence="3">
    <location>
        <begin position="955"/>
        <end position="984"/>
    </location>
</feature>
<dbReference type="InterPro" id="IPR003591">
    <property type="entry name" value="Leu-rich_rpt_typical-subtyp"/>
</dbReference>
<protein>
    <submittedName>
        <fullName evidence="6">Chaoptin-like</fullName>
    </submittedName>
</protein>
<keyword evidence="2" id="KW-0677">Repeat</keyword>
<dbReference type="PANTHER" id="PTHR45617">
    <property type="entry name" value="LEUCINE RICH REPEAT FAMILY PROTEIN"/>
    <property type="match status" value="1"/>
</dbReference>
<evidence type="ECO:0000259" key="4">
    <source>
        <dbReference type="PROSITE" id="PS50853"/>
    </source>
</evidence>
<feature type="non-terminal residue" evidence="6">
    <location>
        <position position="1"/>
    </location>
</feature>
<dbReference type="Proteomes" id="UP000695022">
    <property type="component" value="Unplaced"/>
</dbReference>
<dbReference type="SMART" id="SM00365">
    <property type="entry name" value="LRR_SD22"/>
    <property type="match status" value="7"/>
</dbReference>
<evidence type="ECO:0000256" key="1">
    <source>
        <dbReference type="ARBA" id="ARBA00022614"/>
    </source>
</evidence>
<dbReference type="PROSITE" id="PS51450">
    <property type="entry name" value="LRR"/>
    <property type="match status" value="9"/>
</dbReference>
<dbReference type="PANTHER" id="PTHR45617:SF181">
    <property type="entry name" value="LP04042P"/>
    <property type="match status" value="1"/>
</dbReference>
<dbReference type="Pfam" id="PF13516">
    <property type="entry name" value="LRR_6"/>
    <property type="match status" value="1"/>
</dbReference>